<gene>
    <name evidence="4" type="primary">rdh8a</name>
    <name evidence="4" type="ORF">DAT39_001446</name>
</gene>
<evidence type="ECO:0000313" key="4">
    <source>
        <dbReference type="EMBL" id="KAF5908813.1"/>
    </source>
</evidence>
<evidence type="ECO:0000256" key="1">
    <source>
        <dbReference type="ARBA" id="ARBA00006484"/>
    </source>
</evidence>
<feature type="non-terminal residue" evidence="4">
    <location>
        <position position="1"/>
    </location>
</feature>
<dbReference type="InterPro" id="IPR002347">
    <property type="entry name" value="SDR_fam"/>
</dbReference>
<accession>A0A8J4UHW4</accession>
<dbReference type="GO" id="GO:0005829">
    <property type="term" value="C:cytosol"/>
    <property type="evidence" value="ECO:0007669"/>
    <property type="project" value="TreeGrafter"/>
</dbReference>
<dbReference type="PRINTS" id="PR00080">
    <property type="entry name" value="SDRFAMILY"/>
</dbReference>
<dbReference type="GO" id="GO:0004745">
    <property type="term" value="F:all-trans-retinol dehydrogenase (NAD+) activity"/>
    <property type="evidence" value="ECO:0007669"/>
    <property type="project" value="TreeGrafter"/>
</dbReference>
<keyword evidence="2" id="KW-0560">Oxidoreductase</keyword>
<sequence>MASARQRVVLITGCSSGIGLRIAVLLARDEQKRYQVIATMRDLKKKDKLVQAAGDAFGNTLTLQALDVCSDDSVRQCISRVKDRHIDILINNAGVGLLGPVESISLEQMKMVFETNFFGTVRMIKEVMPDMKRRREGHIIVMSSVMGMQGVVFNDVYTASKFAIEGFCESLAVQLLKFNVKLSLIEPGPVHTEFEAKMMEEVAKMEFPGADTDTVRYFKDVYMPSSIDIFEAMGQTPDDIAR</sequence>
<evidence type="ECO:0000256" key="3">
    <source>
        <dbReference type="RuleBase" id="RU000363"/>
    </source>
</evidence>
<dbReference type="InterPro" id="IPR020904">
    <property type="entry name" value="Sc_DH/Rdtase_CS"/>
</dbReference>
<keyword evidence="5" id="KW-1185">Reference proteome</keyword>
<comment type="similarity">
    <text evidence="1 3">Belongs to the short-chain dehydrogenases/reductases (SDR) family.</text>
</comment>
<organism evidence="4 5">
    <name type="scientific">Clarias magur</name>
    <name type="common">Asian catfish</name>
    <name type="synonym">Macropteronotus magur</name>
    <dbReference type="NCBI Taxonomy" id="1594786"/>
    <lineage>
        <taxon>Eukaryota</taxon>
        <taxon>Metazoa</taxon>
        <taxon>Chordata</taxon>
        <taxon>Craniata</taxon>
        <taxon>Vertebrata</taxon>
        <taxon>Euteleostomi</taxon>
        <taxon>Actinopterygii</taxon>
        <taxon>Neopterygii</taxon>
        <taxon>Teleostei</taxon>
        <taxon>Ostariophysi</taxon>
        <taxon>Siluriformes</taxon>
        <taxon>Clariidae</taxon>
        <taxon>Clarias</taxon>
    </lineage>
</organism>
<dbReference type="PANTHER" id="PTHR43391">
    <property type="entry name" value="RETINOL DEHYDROGENASE-RELATED"/>
    <property type="match status" value="1"/>
</dbReference>
<dbReference type="Proteomes" id="UP000727407">
    <property type="component" value="Unassembled WGS sequence"/>
</dbReference>
<name>A0A8J4UHW4_CLAMG</name>
<dbReference type="PANTHER" id="PTHR43391:SF8">
    <property type="entry name" value="RETINOL DEHYDROGENASE 8"/>
    <property type="match status" value="1"/>
</dbReference>
<dbReference type="PRINTS" id="PR00081">
    <property type="entry name" value="GDHRDH"/>
</dbReference>
<proteinExistence type="inferred from homology"/>
<dbReference type="Gene3D" id="3.40.50.720">
    <property type="entry name" value="NAD(P)-binding Rossmann-like Domain"/>
    <property type="match status" value="1"/>
</dbReference>
<dbReference type="OrthoDB" id="47007at2759"/>
<protein>
    <submittedName>
        <fullName evidence="4">Retinol dehydrogenase 8</fullName>
    </submittedName>
</protein>
<reference evidence="4" key="1">
    <citation type="submission" date="2020-07" db="EMBL/GenBank/DDBJ databases">
        <title>Clarias magur genome sequencing, assembly and annotation.</title>
        <authorList>
            <person name="Kushwaha B."/>
            <person name="Kumar R."/>
            <person name="Das P."/>
            <person name="Joshi C.G."/>
            <person name="Kumar D."/>
            <person name="Nagpure N.S."/>
            <person name="Pandey M."/>
            <person name="Agarwal S."/>
            <person name="Srivastava S."/>
            <person name="Singh M."/>
            <person name="Sahoo L."/>
            <person name="Jayasankar P."/>
            <person name="Meher P.K."/>
            <person name="Koringa P.G."/>
            <person name="Iquebal M.A."/>
            <person name="Das S.P."/>
            <person name="Bit A."/>
            <person name="Patnaik S."/>
            <person name="Patel N."/>
            <person name="Shah T.M."/>
            <person name="Hinsu A."/>
            <person name="Jena J.K."/>
        </authorList>
    </citation>
    <scope>NUCLEOTIDE SEQUENCE</scope>
    <source>
        <strain evidence="4">CIFAMagur01</strain>
        <tissue evidence="4">Testis</tissue>
    </source>
</reference>
<dbReference type="GO" id="GO:0042572">
    <property type="term" value="P:retinol metabolic process"/>
    <property type="evidence" value="ECO:0007669"/>
    <property type="project" value="TreeGrafter"/>
</dbReference>
<evidence type="ECO:0000256" key="2">
    <source>
        <dbReference type="ARBA" id="ARBA00023002"/>
    </source>
</evidence>
<dbReference type="PROSITE" id="PS00061">
    <property type="entry name" value="ADH_SHORT"/>
    <property type="match status" value="1"/>
</dbReference>
<dbReference type="AlphaFoldDB" id="A0A8J4UHW4"/>
<dbReference type="Pfam" id="PF00106">
    <property type="entry name" value="adh_short"/>
    <property type="match status" value="1"/>
</dbReference>
<dbReference type="SUPFAM" id="SSF51735">
    <property type="entry name" value="NAD(P)-binding Rossmann-fold domains"/>
    <property type="match status" value="1"/>
</dbReference>
<comment type="caution">
    <text evidence="4">The sequence shown here is derived from an EMBL/GenBank/DDBJ whole genome shotgun (WGS) entry which is preliminary data.</text>
</comment>
<evidence type="ECO:0000313" key="5">
    <source>
        <dbReference type="Proteomes" id="UP000727407"/>
    </source>
</evidence>
<dbReference type="InterPro" id="IPR036291">
    <property type="entry name" value="NAD(P)-bd_dom_sf"/>
</dbReference>
<dbReference type="EMBL" id="QNUK01000010">
    <property type="protein sequence ID" value="KAF5908813.1"/>
    <property type="molecule type" value="Genomic_DNA"/>
</dbReference>